<keyword evidence="1" id="KW-1133">Transmembrane helix</keyword>
<evidence type="ECO:0000313" key="2">
    <source>
        <dbReference type="EMBL" id="SVB69082.1"/>
    </source>
</evidence>
<protein>
    <submittedName>
        <fullName evidence="2">Uncharacterized protein</fullName>
    </submittedName>
</protein>
<gene>
    <name evidence="2" type="ORF">METZ01_LOCUS221936</name>
</gene>
<feature type="non-terminal residue" evidence="2">
    <location>
        <position position="1"/>
    </location>
</feature>
<feature type="transmembrane region" description="Helical" evidence="1">
    <location>
        <begin position="109"/>
        <end position="131"/>
    </location>
</feature>
<accession>A0A382G2H9</accession>
<feature type="transmembrane region" description="Helical" evidence="1">
    <location>
        <begin position="12"/>
        <end position="30"/>
    </location>
</feature>
<sequence length="213" mass="24513">VEDINRIRKTSIWIFIVPITVINLCLLIAVNSELLDNTIFFVDPIGRSGFTIPYIDGGVSISRSARTYPAYLLFKPGMIITAILLIRYWIINNRLIGKINNETYKNKYFLFFGVGSAIFLILHSIFLGINFELDLYKFFRRFILLGFVIFEIVAQALLVISIFKIKEKIDIFINKKILMLKILLVSAMIIVAVLSAPILNSSEYTHFKHALEW</sequence>
<dbReference type="AlphaFoldDB" id="A0A382G2H9"/>
<keyword evidence="1" id="KW-0812">Transmembrane</keyword>
<feature type="transmembrane region" description="Helical" evidence="1">
    <location>
        <begin position="143"/>
        <end position="165"/>
    </location>
</feature>
<reference evidence="2" key="1">
    <citation type="submission" date="2018-05" db="EMBL/GenBank/DDBJ databases">
        <authorList>
            <person name="Lanie J.A."/>
            <person name="Ng W.-L."/>
            <person name="Kazmierczak K.M."/>
            <person name="Andrzejewski T.M."/>
            <person name="Davidsen T.M."/>
            <person name="Wayne K.J."/>
            <person name="Tettelin H."/>
            <person name="Glass J.I."/>
            <person name="Rusch D."/>
            <person name="Podicherti R."/>
            <person name="Tsui H.-C.T."/>
            <person name="Winkler M.E."/>
        </authorList>
    </citation>
    <scope>NUCLEOTIDE SEQUENCE</scope>
</reference>
<dbReference type="EMBL" id="UINC01053041">
    <property type="protein sequence ID" value="SVB69082.1"/>
    <property type="molecule type" value="Genomic_DNA"/>
</dbReference>
<feature type="transmembrane region" description="Helical" evidence="1">
    <location>
        <begin position="68"/>
        <end position="89"/>
    </location>
</feature>
<name>A0A382G2H9_9ZZZZ</name>
<keyword evidence="1" id="KW-0472">Membrane</keyword>
<feature type="transmembrane region" description="Helical" evidence="1">
    <location>
        <begin position="177"/>
        <end position="199"/>
    </location>
</feature>
<evidence type="ECO:0000256" key="1">
    <source>
        <dbReference type="SAM" id="Phobius"/>
    </source>
</evidence>
<organism evidence="2">
    <name type="scientific">marine metagenome</name>
    <dbReference type="NCBI Taxonomy" id="408172"/>
    <lineage>
        <taxon>unclassified sequences</taxon>
        <taxon>metagenomes</taxon>
        <taxon>ecological metagenomes</taxon>
    </lineage>
</organism>
<feature type="non-terminal residue" evidence="2">
    <location>
        <position position="213"/>
    </location>
</feature>
<proteinExistence type="predicted"/>